<dbReference type="EMBL" id="CACRUE010000044">
    <property type="protein sequence ID" value="VYU51491.1"/>
    <property type="molecule type" value="Genomic_DNA"/>
</dbReference>
<dbReference type="Pfam" id="PF03703">
    <property type="entry name" value="bPH_2"/>
    <property type="match status" value="1"/>
</dbReference>
<name>A0A6N3FHB2_9FIRM</name>
<dbReference type="RefSeq" id="WP_156531206.1">
    <property type="nucleotide sequence ID" value="NZ_CACRUE010000044.1"/>
</dbReference>
<dbReference type="PANTHER" id="PTHR37938">
    <property type="entry name" value="BLL0215 PROTEIN"/>
    <property type="match status" value="1"/>
</dbReference>
<evidence type="ECO:0000313" key="2">
    <source>
        <dbReference type="EMBL" id="VYU51491.1"/>
    </source>
</evidence>
<dbReference type="AlphaFoldDB" id="A0A6N3FHB2"/>
<gene>
    <name evidence="2" type="ORF">IBLFYP30_00411</name>
</gene>
<reference evidence="2" key="1">
    <citation type="submission" date="2019-11" db="EMBL/GenBank/DDBJ databases">
        <authorList>
            <person name="Feng L."/>
        </authorList>
    </citation>
    <scope>NUCLEOTIDE SEQUENCE</scope>
    <source>
        <strain evidence="2">IbartlettiiLFYP30</strain>
    </source>
</reference>
<dbReference type="InterPro" id="IPR005182">
    <property type="entry name" value="YdbS-like_PH"/>
</dbReference>
<dbReference type="PANTHER" id="PTHR37938:SF1">
    <property type="entry name" value="BLL0215 PROTEIN"/>
    <property type="match status" value="1"/>
</dbReference>
<organism evidence="2">
    <name type="scientific">Intestinibacter bartlettii</name>
    <dbReference type="NCBI Taxonomy" id="261299"/>
    <lineage>
        <taxon>Bacteria</taxon>
        <taxon>Bacillati</taxon>
        <taxon>Bacillota</taxon>
        <taxon>Clostridia</taxon>
        <taxon>Peptostreptococcales</taxon>
        <taxon>Peptostreptococcaceae</taxon>
        <taxon>Intestinibacter</taxon>
    </lineage>
</organism>
<sequence>MEKELWSDRKRVVFFSLPLSFTKYRLTTNRLFVNTGFLTQREDEVRLYRITDVSLSRTLMQRVFGLSTIHCNSSDKTLGNFDIINIKDGEEVKEILSQSVERERIARRVSTRENMIDVSDYDDWD</sequence>
<evidence type="ECO:0000259" key="1">
    <source>
        <dbReference type="Pfam" id="PF03703"/>
    </source>
</evidence>
<proteinExistence type="predicted"/>
<feature type="domain" description="YdbS-like PH" evidence="1">
    <location>
        <begin position="21"/>
        <end position="95"/>
    </location>
</feature>
<accession>A0A6N3FHB2</accession>
<protein>
    <submittedName>
        <fullName evidence="2">Bacterial membrane flanked domain protein</fullName>
    </submittedName>
</protein>